<evidence type="ECO:0000256" key="5">
    <source>
        <dbReference type="ARBA" id="ARBA00023315"/>
    </source>
</evidence>
<dbReference type="PROSITE" id="PS50075">
    <property type="entry name" value="CARRIER"/>
    <property type="match status" value="1"/>
</dbReference>
<dbReference type="Proteomes" id="UP000319103">
    <property type="component" value="Unassembled WGS sequence"/>
</dbReference>
<feature type="domain" description="Ketosynthase family 3 (KS3)" evidence="8">
    <location>
        <begin position="73"/>
        <end position="487"/>
    </location>
</feature>
<dbReference type="SUPFAM" id="SSF47336">
    <property type="entry name" value="ACP-like"/>
    <property type="match status" value="1"/>
</dbReference>
<keyword evidence="5 9" id="KW-0012">Acyltransferase</keyword>
<dbReference type="SUPFAM" id="SSF55048">
    <property type="entry name" value="Probable ACP-binding domain of malonyl-CoA ACP transacylase"/>
    <property type="match status" value="1"/>
</dbReference>
<evidence type="ECO:0000256" key="6">
    <source>
        <dbReference type="SAM" id="MobiDB-lite"/>
    </source>
</evidence>
<dbReference type="InterPro" id="IPR036736">
    <property type="entry name" value="ACP-like_sf"/>
</dbReference>
<dbReference type="Gene3D" id="3.40.47.10">
    <property type="match status" value="2"/>
</dbReference>
<dbReference type="SMART" id="SM00823">
    <property type="entry name" value="PKS_PP"/>
    <property type="match status" value="1"/>
</dbReference>
<dbReference type="AlphaFoldDB" id="A0A540WDM1"/>
<dbReference type="CDD" id="cd00833">
    <property type="entry name" value="PKS"/>
    <property type="match status" value="1"/>
</dbReference>
<keyword evidence="2" id="KW-0597">Phosphoprotein</keyword>
<dbReference type="GO" id="GO:0033068">
    <property type="term" value="P:macrolide biosynthetic process"/>
    <property type="evidence" value="ECO:0007669"/>
    <property type="project" value="UniProtKB-ARBA"/>
</dbReference>
<dbReference type="PANTHER" id="PTHR43775">
    <property type="entry name" value="FATTY ACID SYNTHASE"/>
    <property type="match status" value="1"/>
</dbReference>
<dbReference type="PROSITE" id="PS00012">
    <property type="entry name" value="PHOSPHOPANTETHEINE"/>
    <property type="match status" value="1"/>
</dbReference>
<keyword evidence="3 9" id="KW-0808">Transferase</keyword>
<protein>
    <submittedName>
        <fullName evidence="9">Acyltransferase domain-containing protein</fullName>
    </submittedName>
</protein>
<dbReference type="Gene3D" id="3.40.366.10">
    <property type="entry name" value="Malonyl-Coenzyme A Acyl Carrier Protein, domain 2"/>
    <property type="match status" value="1"/>
</dbReference>
<dbReference type="Pfam" id="PF00109">
    <property type="entry name" value="ketoacyl-synt"/>
    <property type="match status" value="2"/>
</dbReference>
<feature type="region of interest" description="Disordered" evidence="6">
    <location>
        <begin position="105"/>
        <end position="124"/>
    </location>
</feature>
<feature type="region of interest" description="Disordered" evidence="6">
    <location>
        <begin position="1136"/>
        <end position="1157"/>
    </location>
</feature>
<dbReference type="FunFam" id="3.40.366.10:FF:000002">
    <property type="entry name" value="Probable polyketide synthase 2"/>
    <property type="match status" value="1"/>
</dbReference>
<dbReference type="InterPro" id="IPR014031">
    <property type="entry name" value="Ketoacyl_synth_C"/>
</dbReference>
<evidence type="ECO:0000313" key="9">
    <source>
        <dbReference type="EMBL" id="TQF07058.1"/>
    </source>
</evidence>
<evidence type="ECO:0000259" key="7">
    <source>
        <dbReference type="PROSITE" id="PS50075"/>
    </source>
</evidence>
<dbReference type="SUPFAM" id="SSF53901">
    <property type="entry name" value="Thiolase-like"/>
    <property type="match status" value="2"/>
</dbReference>
<evidence type="ECO:0000256" key="4">
    <source>
        <dbReference type="ARBA" id="ARBA00023194"/>
    </source>
</evidence>
<evidence type="ECO:0000256" key="3">
    <source>
        <dbReference type="ARBA" id="ARBA00022679"/>
    </source>
</evidence>
<dbReference type="OrthoDB" id="9778690at2"/>
<dbReference type="InterPro" id="IPR016039">
    <property type="entry name" value="Thiolase-like"/>
</dbReference>
<dbReference type="InterPro" id="IPR006162">
    <property type="entry name" value="Ppantetheine_attach_site"/>
</dbReference>
<dbReference type="InterPro" id="IPR050091">
    <property type="entry name" value="PKS_NRPS_Biosynth_Enz"/>
</dbReference>
<dbReference type="Gene3D" id="1.10.1200.10">
    <property type="entry name" value="ACP-like"/>
    <property type="match status" value="1"/>
</dbReference>
<feature type="compositionally biased region" description="Low complexity" evidence="6">
    <location>
        <begin position="1146"/>
        <end position="1157"/>
    </location>
</feature>
<comment type="caution">
    <text evidence="9">The sequence shown here is derived from an EMBL/GenBank/DDBJ whole genome shotgun (WGS) entry which is preliminary data.</text>
</comment>
<dbReference type="InterPro" id="IPR001227">
    <property type="entry name" value="Ac_transferase_dom_sf"/>
</dbReference>
<evidence type="ECO:0000256" key="2">
    <source>
        <dbReference type="ARBA" id="ARBA00022553"/>
    </source>
</evidence>
<keyword evidence="1" id="KW-0596">Phosphopantetheine</keyword>
<dbReference type="SMART" id="SM00827">
    <property type="entry name" value="PKS_AT"/>
    <property type="match status" value="1"/>
</dbReference>
<proteinExistence type="predicted"/>
<dbReference type="InterPro" id="IPR020841">
    <property type="entry name" value="PKS_Beta-ketoAc_synthase_dom"/>
</dbReference>
<keyword evidence="10" id="KW-1185">Reference proteome</keyword>
<dbReference type="SMART" id="SM00825">
    <property type="entry name" value="PKS_KS"/>
    <property type="match status" value="1"/>
</dbReference>
<dbReference type="InterPro" id="IPR014030">
    <property type="entry name" value="Ketoacyl_synth_N"/>
</dbReference>
<accession>A0A540WDM1</accession>
<dbReference type="FunFam" id="3.40.47.10:FF:000019">
    <property type="entry name" value="Polyketide synthase type I"/>
    <property type="match status" value="1"/>
</dbReference>
<dbReference type="GO" id="GO:0031177">
    <property type="term" value="F:phosphopantetheine binding"/>
    <property type="evidence" value="ECO:0007669"/>
    <property type="project" value="InterPro"/>
</dbReference>
<dbReference type="SUPFAM" id="SSF52151">
    <property type="entry name" value="FabD/lysophospholipase-like"/>
    <property type="match status" value="1"/>
</dbReference>
<keyword evidence="4" id="KW-0045">Antibiotic biosynthesis</keyword>
<dbReference type="InterPro" id="IPR032821">
    <property type="entry name" value="PKS_assoc"/>
</dbReference>
<dbReference type="PROSITE" id="PS52004">
    <property type="entry name" value="KS3_2"/>
    <property type="match status" value="1"/>
</dbReference>
<dbReference type="InterPro" id="IPR014043">
    <property type="entry name" value="Acyl_transferase_dom"/>
</dbReference>
<gene>
    <name evidence="9" type="ORF">E6W39_38855</name>
</gene>
<dbReference type="GO" id="GO:0004312">
    <property type="term" value="F:fatty acid synthase activity"/>
    <property type="evidence" value="ECO:0007669"/>
    <property type="project" value="TreeGrafter"/>
</dbReference>
<dbReference type="Pfam" id="PF00550">
    <property type="entry name" value="PP-binding"/>
    <property type="match status" value="1"/>
</dbReference>
<evidence type="ECO:0000256" key="1">
    <source>
        <dbReference type="ARBA" id="ARBA00022450"/>
    </source>
</evidence>
<dbReference type="InterPro" id="IPR009081">
    <property type="entry name" value="PP-bd_ACP"/>
</dbReference>
<name>A0A540WDM1_9ACTN</name>
<dbReference type="Gene3D" id="3.30.70.3290">
    <property type="match status" value="1"/>
</dbReference>
<dbReference type="GO" id="GO:0006633">
    <property type="term" value="P:fatty acid biosynthetic process"/>
    <property type="evidence" value="ECO:0007669"/>
    <property type="project" value="TreeGrafter"/>
</dbReference>
<dbReference type="Pfam" id="PF00698">
    <property type="entry name" value="Acyl_transf_1"/>
    <property type="match status" value="1"/>
</dbReference>
<dbReference type="Pfam" id="PF16197">
    <property type="entry name" value="KAsynt_C_assoc"/>
    <property type="match status" value="1"/>
</dbReference>
<feature type="region of interest" description="Disordered" evidence="6">
    <location>
        <begin position="1059"/>
        <end position="1082"/>
    </location>
</feature>
<sequence length="1221" mass="128908">MVFQAVRTRSEMIRGIDSGRVLPGFDSGCVPLAAAGRCPRQARSSLSYGDLVAGTVLSNNSTNSMDTRELVQGEPVAVVGIACRFPGADTPEEFWRLLRAGKDAVTEAPEDRRSAEGEDDRPRRAGYLREVDRFDAAFFGIPAAEAAAMDPQQRLTLELAWETLEHAGTPATRLKDTRTGVFLGAIADDYATLTRRRQEPGAYTLTGLQRSIIANRISYWFGLHGPSIAVDTGQSSALVAVHLACESLWRGACEIALAGGVNLNLLPDTTGTIARTGALSPDGRCYTFDARANGYARGEGAGLVLLKPLSRALADGDTVYAVIRGGAVNNDGGGDSLTTPNRSAQEAVLRLAYAHAGVEPAEVGYVELHGTGTPTGDPIEAAALGTVLGAARPAAAPLPVGSVKTNIGHLEGAAGIAGLIKVVLALHHRELPPSLNHESPNPRIPLDRLGLRVNTELNPLPRTGTPPVAGVSSFGIGGTNCHLVLSAVAPVAPTTADLAVEDPGPAALLPWVLSGRGEPALRAQARRLADLLAEQPDLRPADVALTLATARTHLEQRAVLLGSSTEQFRSALTALAAGDTFTGLVTGTAATGTDGPVFVFPGQGSQWVGMAAELLDTAPVFRQQIDDCAEALAPYVDWSLTGVLRNEPDAPPLDRVDVVQPVLFAVMVSLAALWRSHGVRPSAVIGHSQGEIAAACVAGALSLDDAARVVALRSHALIALSGQGGMTAVPLPADDVAERLRRFGGRLSIAAVNGPRSTVVAGEPDALDQLLADCQADDVRAKRIAVDYASHSPQVEAIEHRLAELLAPITARTTDIPFYSTLTGRLMDTAGLDAGYWYQGLRHAVRFQDALQAAFDDGHHTVIEVSPHPVLTMGVQESAEAVGADVRVLGTLRRDEGGHDRFLTALAEAHAHGTAVDWHTVFAGTGARRTSLPTYPFQRQRYWLGESTTGTVDTDEPATVPALVRQLAEAPEAEREELLRAAILGQIATIRGTDVPDQQSARTTFKELGLDSLGAMDLRSRLMALTGLRLPAGLLFDHPTPTALSRHLLRLLAAAAADGGGTPVKDRRTAPETAPAASEAPDALDDERIAIVGMACRFPGGVHSPEDLWQLVANGVDAITDFPTDRAWEQNGPEADYAPGADSCWTRPSSTPSSSGSRRVRHWRWTRSSGCCWRPPGRCWSVPASTRTPCTAAGPVCSWAPWRRSTGPGCTSRPESSPVMC</sequence>
<evidence type="ECO:0000313" key="10">
    <source>
        <dbReference type="Proteomes" id="UP000319103"/>
    </source>
</evidence>
<dbReference type="InterPro" id="IPR020806">
    <property type="entry name" value="PKS_PP-bd"/>
</dbReference>
<dbReference type="InterPro" id="IPR016036">
    <property type="entry name" value="Malonyl_transacylase_ACP-bd"/>
</dbReference>
<organism evidence="9 10">
    <name type="scientific">Kitasatospora acidiphila</name>
    <dbReference type="NCBI Taxonomy" id="2567942"/>
    <lineage>
        <taxon>Bacteria</taxon>
        <taxon>Bacillati</taxon>
        <taxon>Actinomycetota</taxon>
        <taxon>Actinomycetes</taxon>
        <taxon>Kitasatosporales</taxon>
        <taxon>Streptomycetaceae</taxon>
        <taxon>Kitasatospora</taxon>
    </lineage>
</organism>
<dbReference type="EMBL" id="VIGB01000003">
    <property type="protein sequence ID" value="TQF07058.1"/>
    <property type="molecule type" value="Genomic_DNA"/>
</dbReference>
<dbReference type="InterPro" id="IPR016035">
    <property type="entry name" value="Acyl_Trfase/lysoPLipase"/>
</dbReference>
<reference evidence="9 10" key="1">
    <citation type="submission" date="2019-06" db="EMBL/GenBank/DDBJ databases">
        <title>Description of Kitasatospora acidophila sp. nov. isolated from pine grove soil, and reclassification of Streptomyces novaecaesareae to Kitasatospora novaeceasareae comb. nov.</title>
        <authorList>
            <person name="Kim M.J."/>
        </authorList>
    </citation>
    <scope>NUCLEOTIDE SEQUENCE [LARGE SCALE GENOMIC DNA]</scope>
    <source>
        <strain evidence="9 10">MMS16-CNU292</strain>
    </source>
</reference>
<feature type="compositionally biased region" description="Low complexity" evidence="6">
    <location>
        <begin position="1071"/>
        <end position="1081"/>
    </location>
</feature>
<dbReference type="PANTHER" id="PTHR43775:SF37">
    <property type="entry name" value="SI:DKEY-61P9.11"/>
    <property type="match status" value="1"/>
</dbReference>
<evidence type="ECO:0000259" key="8">
    <source>
        <dbReference type="PROSITE" id="PS52004"/>
    </source>
</evidence>
<dbReference type="Pfam" id="PF02801">
    <property type="entry name" value="Ketoacyl-synt_C"/>
    <property type="match status" value="1"/>
</dbReference>
<feature type="domain" description="Carrier" evidence="7">
    <location>
        <begin position="970"/>
        <end position="1052"/>
    </location>
</feature>